<proteinExistence type="predicted"/>
<sequence>MCPTCSLEDRHSSRSPRRKPWLQGPDGWVGPRLQSSCKMPAFPGCPFPFRSGRCLCRVRLWERWGLRRLEGERFQAGGWAVGARGGWREGGRASPISEEALQGPDVKEGRVKAGCSPSFCGVGPPLFLSRLPPPLPAGRLRMGRVSPGG</sequence>
<keyword evidence="3" id="KW-1185">Reference proteome</keyword>
<accession>A0A7J7TW18</accession>
<dbReference type="Proteomes" id="UP000558488">
    <property type="component" value="Unassembled WGS sequence"/>
</dbReference>
<evidence type="ECO:0000313" key="2">
    <source>
        <dbReference type="EMBL" id="KAF6304788.1"/>
    </source>
</evidence>
<dbReference type="AlphaFoldDB" id="A0A7J7TW18"/>
<protein>
    <submittedName>
        <fullName evidence="2">Uncharacterized protein</fullName>
    </submittedName>
</protein>
<organism evidence="2 3">
    <name type="scientific">Pipistrellus kuhlii</name>
    <name type="common">Kuhl's pipistrelle</name>
    <dbReference type="NCBI Taxonomy" id="59472"/>
    <lineage>
        <taxon>Eukaryota</taxon>
        <taxon>Metazoa</taxon>
        <taxon>Chordata</taxon>
        <taxon>Craniata</taxon>
        <taxon>Vertebrata</taxon>
        <taxon>Euteleostomi</taxon>
        <taxon>Mammalia</taxon>
        <taxon>Eutheria</taxon>
        <taxon>Laurasiatheria</taxon>
        <taxon>Chiroptera</taxon>
        <taxon>Yangochiroptera</taxon>
        <taxon>Vespertilionidae</taxon>
        <taxon>Pipistrellus</taxon>
    </lineage>
</organism>
<comment type="caution">
    <text evidence="2">The sequence shown here is derived from an EMBL/GenBank/DDBJ whole genome shotgun (WGS) entry which is preliminary data.</text>
</comment>
<evidence type="ECO:0000313" key="3">
    <source>
        <dbReference type="Proteomes" id="UP000558488"/>
    </source>
</evidence>
<dbReference type="EMBL" id="JACAGB010000024">
    <property type="protein sequence ID" value="KAF6304788.1"/>
    <property type="molecule type" value="Genomic_DNA"/>
</dbReference>
<name>A0A7J7TW18_PIPKU</name>
<evidence type="ECO:0000256" key="1">
    <source>
        <dbReference type="SAM" id="MobiDB-lite"/>
    </source>
</evidence>
<feature type="region of interest" description="Disordered" evidence="1">
    <location>
        <begin position="85"/>
        <end position="109"/>
    </location>
</feature>
<reference evidence="2 3" key="1">
    <citation type="journal article" date="2020" name="Nature">
        <title>Six reference-quality genomes reveal evolution of bat adaptations.</title>
        <authorList>
            <person name="Jebb D."/>
            <person name="Huang Z."/>
            <person name="Pippel M."/>
            <person name="Hughes G.M."/>
            <person name="Lavrichenko K."/>
            <person name="Devanna P."/>
            <person name="Winkler S."/>
            <person name="Jermiin L.S."/>
            <person name="Skirmuntt E.C."/>
            <person name="Katzourakis A."/>
            <person name="Burkitt-Gray L."/>
            <person name="Ray D.A."/>
            <person name="Sullivan K.A.M."/>
            <person name="Roscito J.G."/>
            <person name="Kirilenko B.M."/>
            <person name="Davalos L.M."/>
            <person name="Corthals A.P."/>
            <person name="Power M.L."/>
            <person name="Jones G."/>
            <person name="Ransome R.D."/>
            <person name="Dechmann D.K.N."/>
            <person name="Locatelli A.G."/>
            <person name="Puechmaille S.J."/>
            <person name="Fedrigo O."/>
            <person name="Jarvis E.D."/>
            <person name="Hiller M."/>
            <person name="Vernes S.C."/>
            <person name="Myers E.W."/>
            <person name="Teeling E.C."/>
        </authorList>
    </citation>
    <scope>NUCLEOTIDE SEQUENCE [LARGE SCALE GENOMIC DNA]</scope>
    <source>
        <strain evidence="2">MPipKuh1</strain>
        <tissue evidence="2">Flight muscle</tissue>
    </source>
</reference>
<feature type="region of interest" description="Disordered" evidence="1">
    <location>
        <begin position="1"/>
        <end position="26"/>
    </location>
</feature>
<gene>
    <name evidence="2" type="ORF">mPipKuh1_009242</name>
</gene>